<organism evidence="3 4">
    <name type="scientific">Holothuria leucospilota</name>
    <name type="common">Black long sea cucumber</name>
    <name type="synonym">Mertensiothuria leucospilota</name>
    <dbReference type="NCBI Taxonomy" id="206669"/>
    <lineage>
        <taxon>Eukaryota</taxon>
        <taxon>Metazoa</taxon>
        <taxon>Echinodermata</taxon>
        <taxon>Eleutherozoa</taxon>
        <taxon>Echinozoa</taxon>
        <taxon>Holothuroidea</taxon>
        <taxon>Aspidochirotacea</taxon>
        <taxon>Aspidochirotida</taxon>
        <taxon>Holothuriidae</taxon>
        <taxon>Holothuria</taxon>
    </lineage>
</organism>
<dbReference type="InterPro" id="IPR013106">
    <property type="entry name" value="Ig_V-set"/>
</dbReference>
<dbReference type="SUPFAM" id="SSF48726">
    <property type="entry name" value="Immunoglobulin"/>
    <property type="match status" value="1"/>
</dbReference>
<dbReference type="SMART" id="SM00409">
    <property type="entry name" value="IG"/>
    <property type="match status" value="1"/>
</dbReference>
<sequence>MNWGTSILLSIVQFVVLSVCHAQKDWTINVVMGQDVMIPCGVQVRGTLERLVWKLGHYNSTEPLAYLVEGSRSCNTRKKENCDLRSDGTLELPNVQETDSGNYFCVIGSDEKYHSQHTLVVHPKVAFETFPKSEDVFVAQTGPDEIVLAYTIPVCKNTDVIGTVTCDPPSGAKIGIDVTEIVCNCIHSDNVVDTCETSIPGKYMLGYFA</sequence>
<name>A0A9Q1BZ43_HOLLE</name>
<comment type="caution">
    <text evidence="3">The sequence shown here is derived from an EMBL/GenBank/DDBJ whole genome shotgun (WGS) entry which is preliminary data.</text>
</comment>
<accession>A0A9Q1BZ43</accession>
<proteinExistence type="predicted"/>
<gene>
    <name evidence="3" type="ORF">HOLleu_22367</name>
</gene>
<feature type="signal peptide" evidence="1">
    <location>
        <begin position="1"/>
        <end position="22"/>
    </location>
</feature>
<feature type="domain" description="Ig-like" evidence="2">
    <location>
        <begin position="33"/>
        <end position="121"/>
    </location>
</feature>
<dbReference type="AlphaFoldDB" id="A0A9Q1BZ43"/>
<evidence type="ECO:0000256" key="1">
    <source>
        <dbReference type="SAM" id="SignalP"/>
    </source>
</evidence>
<evidence type="ECO:0000313" key="4">
    <source>
        <dbReference type="Proteomes" id="UP001152320"/>
    </source>
</evidence>
<keyword evidence="4" id="KW-1185">Reference proteome</keyword>
<feature type="chain" id="PRO_5040326006" description="Ig-like domain-containing protein" evidence="1">
    <location>
        <begin position="23"/>
        <end position="209"/>
    </location>
</feature>
<evidence type="ECO:0000313" key="3">
    <source>
        <dbReference type="EMBL" id="KAJ8035214.1"/>
    </source>
</evidence>
<dbReference type="Pfam" id="PF07686">
    <property type="entry name" value="V-set"/>
    <property type="match status" value="1"/>
</dbReference>
<dbReference type="EMBL" id="JAIZAY010000010">
    <property type="protein sequence ID" value="KAJ8035214.1"/>
    <property type="molecule type" value="Genomic_DNA"/>
</dbReference>
<dbReference type="InterPro" id="IPR003599">
    <property type="entry name" value="Ig_sub"/>
</dbReference>
<dbReference type="InterPro" id="IPR036179">
    <property type="entry name" value="Ig-like_dom_sf"/>
</dbReference>
<dbReference type="Proteomes" id="UP001152320">
    <property type="component" value="Chromosome 10"/>
</dbReference>
<dbReference type="InterPro" id="IPR013783">
    <property type="entry name" value="Ig-like_fold"/>
</dbReference>
<dbReference type="PROSITE" id="PS50835">
    <property type="entry name" value="IG_LIKE"/>
    <property type="match status" value="1"/>
</dbReference>
<keyword evidence="1" id="KW-0732">Signal</keyword>
<dbReference type="Gene3D" id="2.60.40.10">
    <property type="entry name" value="Immunoglobulins"/>
    <property type="match status" value="1"/>
</dbReference>
<protein>
    <recommendedName>
        <fullName evidence="2">Ig-like domain-containing protein</fullName>
    </recommendedName>
</protein>
<evidence type="ECO:0000259" key="2">
    <source>
        <dbReference type="PROSITE" id="PS50835"/>
    </source>
</evidence>
<reference evidence="3" key="1">
    <citation type="submission" date="2021-10" db="EMBL/GenBank/DDBJ databases">
        <title>Tropical sea cucumber genome reveals ecological adaptation and Cuvierian tubules defense mechanism.</title>
        <authorList>
            <person name="Chen T."/>
        </authorList>
    </citation>
    <scope>NUCLEOTIDE SEQUENCE</scope>
    <source>
        <strain evidence="3">Nanhai2018</strain>
        <tissue evidence="3">Muscle</tissue>
    </source>
</reference>
<dbReference type="InterPro" id="IPR007110">
    <property type="entry name" value="Ig-like_dom"/>
</dbReference>